<feature type="region of interest" description="Disordered" evidence="1">
    <location>
        <begin position="1"/>
        <end position="21"/>
    </location>
</feature>
<name>A0A8S9Q5J7_BRACR</name>
<proteinExistence type="predicted"/>
<organism evidence="2 3">
    <name type="scientific">Brassica cretica</name>
    <name type="common">Mustard</name>
    <dbReference type="NCBI Taxonomy" id="69181"/>
    <lineage>
        <taxon>Eukaryota</taxon>
        <taxon>Viridiplantae</taxon>
        <taxon>Streptophyta</taxon>
        <taxon>Embryophyta</taxon>
        <taxon>Tracheophyta</taxon>
        <taxon>Spermatophyta</taxon>
        <taxon>Magnoliopsida</taxon>
        <taxon>eudicotyledons</taxon>
        <taxon>Gunneridae</taxon>
        <taxon>Pentapetalae</taxon>
        <taxon>rosids</taxon>
        <taxon>malvids</taxon>
        <taxon>Brassicales</taxon>
        <taxon>Brassicaceae</taxon>
        <taxon>Brassiceae</taxon>
        <taxon>Brassica</taxon>
    </lineage>
</organism>
<protein>
    <submittedName>
        <fullName evidence="2">Uncharacterized protein</fullName>
    </submittedName>
</protein>
<comment type="caution">
    <text evidence="2">The sequence shown here is derived from an EMBL/GenBank/DDBJ whole genome shotgun (WGS) entry which is preliminary data.</text>
</comment>
<sequence>MASLSKIVDQKLGASSRTRSKLSITSESYFRISIHAPYSGDCFISRHQM</sequence>
<evidence type="ECO:0000313" key="2">
    <source>
        <dbReference type="EMBL" id="KAF3527110.1"/>
    </source>
</evidence>
<dbReference type="EMBL" id="QGKX02001347">
    <property type="protein sequence ID" value="KAF3527110.1"/>
    <property type="molecule type" value="Genomic_DNA"/>
</dbReference>
<accession>A0A8S9Q5J7</accession>
<dbReference type="AlphaFoldDB" id="A0A8S9Q5J7"/>
<gene>
    <name evidence="2" type="ORF">F2Q69_00051100</name>
</gene>
<dbReference type="Proteomes" id="UP000712600">
    <property type="component" value="Unassembled WGS sequence"/>
</dbReference>
<evidence type="ECO:0000313" key="3">
    <source>
        <dbReference type="Proteomes" id="UP000712600"/>
    </source>
</evidence>
<reference evidence="2" key="1">
    <citation type="submission" date="2019-12" db="EMBL/GenBank/DDBJ databases">
        <title>Genome sequencing and annotation of Brassica cretica.</title>
        <authorList>
            <person name="Studholme D.J."/>
            <person name="Sarris P."/>
        </authorList>
    </citation>
    <scope>NUCLEOTIDE SEQUENCE</scope>
    <source>
        <strain evidence="2">PFS-109/04</strain>
        <tissue evidence="2">Leaf</tissue>
    </source>
</reference>
<evidence type="ECO:0000256" key="1">
    <source>
        <dbReference type="SAM" id="MobiDB-lite"/>
    </source>
</evidence>